<proteinExistence type="predicted"/>
<accession>A0A4X2L4B7</accession>
<evidence type="ECO:0000313" key="1">
    <source>
        <dbReference type="Ensembl" id="ENSVURP00010018793.1"/>
    </source>
</evidence>
<organism evidence="1 2">
    <name type="scientific">Vombatus ursinus</name>
    <name type="common">Common wombat</name>
    <dbReference type="NCBI Taxonomy" id="29139"/>
    <lineage>
        <taxon>Eukaryota</taxon>
        <taxon>Metazoa</taxon>
        <taxon>Chordata</taxon>
        <taxon>Craniata</taxon>
        <taxon>Vertebrata</taxon>
        <taxon>Euteleostomi</taxon>
        <taxon>Mammalia</taxon>
        <taxon>Metatheria</taxon>
        <taxon>Diprotodontia</taxon>
        <taxon>Vombatidae</taxon>
        <taxon>Vombatus</taxon>
    </lineage>
</organism>
<dbReference type="AlphaFoldDB" id="A0A4X2L4B7"/>
<name>A0A4X2L4B7_VOMUR</name>
<dbReference type="Proteomes" id="UP000314987">
    <property type="component" value="Unassembled WGS sequence"/>
</dbReference>
<dbReference type="OMA" id="SIHASMM"/>
<sequence length="83" mass="8709">MLSVTVAASLAQALPRQAGLVSTNALGAAFVATRNFHSSNSHLQKSGTAEVSSLLEERVLGADTSVDLEETGRSWSEGPWNHS</sequence>
<evidence type="ECO:0000313" key="2">
    <source>
        <dbReference type="Proteomes" id="UP000314987"/>
    </source>
</evidence>
<dbReference type="Ensembl" id="ENSVURT00010021359.1">
    <property type="protein sequence ID" value="ENSVURP00010018793.1"/>
    <property type="gene ID" value="ENSVURG00010014303.1"/>
</dbReference>
<reference evidence="1" key="2">
    <citation type="submission" date="2025-05" db="UniProtKB">
        <authorList>
            <consortium name="Ensembl"/>
        </authorList>
    </citation>
    <scope>IDENTIFICATION</scope>
</reference>
<dbReference type="GeneTree" id="ENSGT00940000172584"/>
<dbReference type="STRING" id="29139.ENSVURP00010018793"/>
<protein>
    <submittedName>
        <fullName evidence="1">Uncharacterized protein</fullName>
    </submittedName>
</protein>
<reference evidence="2" key="1">
    <citation type="submission" date="2018-12" db="EMBL/GenBank/DDBJ databases">
        <authorList>
            <person name="Yazar S."/>
        </authorList>
    </citation>
    <scope>NUCLEOTIDE SEQUENCE [LARGE SCALE GENOMIC DNA]</scope>
</reference>
<keyword evidence="2" id="KW-1185">Reference proteome</keyword>
<dbReference type="Ensembl" id="ENSVURT00010027846.1">
    <property type="protein sequence ID" value="ENSVURP00010024463.1"/>
    <property type="gene ID" value="ENSVURG00010018746.1"/>
</dbReference>